<protein>
    <recommendedName>
        <fullName evidence="3">LysM domain-containing protein</fullName>
    </recommendedName>
</protein>
<dbReference type="RefSeq" id="WP_212594623.1">
    <property type="nucleotide sequence ID" value="NZ_CP073587.1"/>
</dbReference>
<dbReference type="Proteomes" id="UP000679575">
    <property type="component" value="Chromosome"/>
</dbReference>
<proteinExistence type="predicted"/>
<organism evidence="1 2">
    <name type="scientific">Shewanella yunxiaonensis</name>
    <dbReference type="NCBI Taxonomy" id="2829809"/>
    <lineage>
        <taxon>Bacteria</taxon>
        <taxon>Pseudomonadati</taxon>
        <taxon>Pseudomonadota</taxon>
        <taxon>Gammaproteobacteria</taxon>
        <taxon>Alteromonadales</taxon>
        <taxon>Shewanellaceae</taxon>
        <taxon>Shewanella</taxon>
    </lineage>
</organism>
<dbReference type="EMBL" id="CP073587">
    <property type="protein sequence ID" value="QUN05594.1"/>
    <property type="molecule type" value="Genomic_DNA"/>
</dbReference>
<sequence length="259" mass="28812">MNLQQPSGWPRWLWQLLPSVFGLIFMPLAQAEVSHVSINQRLFDLAKPPLIKVNIVAGPQDPDRLQFILRQKSGEEKLMVQQINNYMLLLMGVEEVNDPNALLLVQQYQGEQWLEIGQLPVFAKSVPVGNPPDPSRFSLYRNPTGKKVPESAVVATKPAITPATKAAPAVPAAVARDGQCTLEYHGTETLWRLATQYAKQWHTNVYAAALAIMAANPKAFVKGKPGNLRSDVRLHCPAAPQWELYADKTLAKEKFEALM</sequence>
<reference evidence="1 2" key="1">
    <citation type="submission" date="2021-04" db="EMBL/GenBank/DDBJ databases">
        <title>Novel species identification of genus Shewanella.</title>
        <authorList>
            <person name="Liu G."/>
        </authorList>
    </citation>
    <scope>NUCLEOTIDE SEQUENCE [LARGE SCALE GENOMIC DNA]</scope>
    <source>
        <strain evidence="1 2">FJAT-54481</strain>
    </source>
</reference>
<accession>A0ABX7YSH6</accession>
<name>A0ABX7YSH6_9GAMM</name>
<keyword evidence="2" id="KW-1185">Reference proteome</keyword>
<evidence type="ECO:0008006" key="3">
    <source>
        <dbReference type="Google" id="ProtNLM"/>
    </source>
</evidence>
<gene>
    <name evidence="1" type="ORF">KDN34_15620</name>
</gene>
<evidence type="ECO:0000313" key="1">
    <source>
        <dbReference type="EMBL" id="QUN05594.1"/>
    </source>
</evidence>
<evidence type="ECO:0000313" key="2">
    <source>
        <dbReference type="Proteomes" id="UP000679575"/>
    </source>
</evidence>